<dbReference type="PATRIC" id="fig|1278076.4.peg.2138"/>
<proteinExistence type="predicted"/>
<gene>
    <name evidence="1" type="ORF">G352_10272</name>
</gene>
<dbReference type="EMBL" id="AOEX01000032">
    <property type="protein sequence ID" value="EME65364.1"/>
    <property type="molecule type" value="Genomic_DNA"/>
</dbReference>
<sequence length="70" mass="7479">MPDFGPNPYLCEIQAAIDAYKADADTWPDLEAVVIDAYEEAGDVLAEQGHLTIEAAVLMTAAFVGFAYVA</sequence>
<protein>
    <submittedName>
        <fullName evidence="1">Uncharacterized protein</fullName>
    </submittedName>
</protein>
<dbReference type="Proteomes" id="UP000011731">
    <property type="component" value="Unassembled WGS sequence"/>
</dbReference>
<comment type="caution">
    <text evidence="1">The sequence shown here is derived from an EMBL/GenBank/DDBJ whole genome shotgun (WGS) entry which is preliminary data.</text>
</comment>
<accession>M2ZYF4</accession>
<organism evidence="1 2">
    <name type="scientific">Rhodococcus ruber BKS 20-38</name>
    <dbReference type="NCBI Taxonomy" id="1278076"/>
    <lineage>
        <taxon>Bacteria</taxon>
        <taxon>Bacillati</taxon>
        <taxon>Actinomycetota</taxon>
        <taxon>Actinomycetes</taxon>
        <taxon>Mycobacteriales</taxon>
        <taxon>Nocardiaceae</taxon>
        <taxon>Rhodococcus</taxon>
    </lineage>
</organism>
<dbReference type="RefSeq" id="WP_003936152.1">
    <property type="nucleotide sequence ID" value="NZ_AOEX01000032.1"/>
</dbReference>
<reference evidence="1 2" key="1">
    <citation type="journal article" date="2013" name="Genome Announc.">
        <title>Draft Genome Sequence of Rhodococcus ruber Strain BKS 20-38.</title>
        <authorList>
            <person name="Bala M."/>
            <person name="Kumar S."/>
            <person name="Raghava G.P."/>
            <person name="Mayilraj S."/>
        </authorList>
    </citation>
    <scope>NUCLEOTIDE SEQUENCE [LARGE SCALE GENOMIC DNA]</scope>
    <source>
        <strain evidence="1 2">BKS 20-38</strain>
    </source>
</reference>
<dbReference type="AlphaFoldDB" id="M2ZYF4"/>
<evidence type="ECO:0000313" key="1">
    <source>
        <dbReference type="EMBL" id="EME65364.1"/>
    </source>
</evidence>
<evidence type="ECO:0000313" key="2">
    <source>
        <dbReference type="Proteomes" id="UP000011731"/>
    </source>
</evidence>
<name>M2ZYF4_9NOCA</name>
<keyword evidence="2" id="KW-1185">Reference proteome</keyword>